<dbReference type="EMBL" id="HBGS01049007">
    <property type="protein sequence ID" value="CAD9463764.1"/>
    <property type="molecule type" value="Transcribed_RNA"/>
</dbReference>
<comment type="similarity">
    <text evidence="1">Belongs to the universal ribosomal protein uL4 family.</text>
</comment>
<dbReference type="InterPro" id="IPR013005">
    <property type="entry name" value="Ribosomal_uL4-like"/>
</dbReference>
<dbReference type="PANTHER" id="PTHR10746:SF6">
    <property type="entry name" value="LARGE RIBOSOMAL SUBUNIT PROTEIN UL4M"/>
    <property type="match status" value="1"/>
</dbReference>
<evidence type="ECO:0000256" key="3">
    <source>
        <dbReference type="ARBA" id="ARBA00023274"/>
    </source>
</evidence>
<proteinExistence type="inferred from homology"/>
<dbReference type="InterPro" id="IPR023574">
    <property type="entry name" value="Ribosomal_uL4_dom_sf"/>
</dbReference>
<dbReference type="NCBIfam" id="TIGR03953">
    <property type="entry name" value="rplD_bact"/>
    <property type="match status" value="1"/>
</dbReference>
<gene>
    <name evidence="6" type="ORF">DSPE1174_LOCUS25496</name>
</gene>
<dbReference type="Gene3D" id="3.40.1370.10">
    <property type="match status" value="1"/>
</dbReference>
<organism evidence="6">
    <name type="scientific">Octactis speculum</name>
    <dbReference type="NCBI Taxonomy" id="3111310"/>
    <lineage>
        <taxon>Eukaryota</taxon>
        <taxon>Sar</taxon>
        <taxon>Stramenopiles</taxon>
        <taxon>Ochrophyta</taxon>
        <taxon>Dictyochophyceae</taxon>
        <taxon>Dictyochales</taxon>
        <taxon>Dictyochaceae</taxon>
        <taxon>Octactis</taxon>
    </lineage>
</organism>
<dbReference type="Pfam" id="PF00573">
    <property type="entry name" value="Ribosomal_L4"/>
    <property type="match status" value="1"/>
</dbReference>
<dbReference type="GO" id="GO:0005840">
    <property type="term" value="C:ribosome"/>
    <property type="evidence" value="ECO:0007669"/>
    <property type="project" value="UniProtKB-KW"/>
</dbReference>
<evidence type="ECO:0000256" key="4">
    <source>
        <dbReference type="ARBA" id="ARBA00040565"/>
    </source>
</evidence>
<name>A0A7S2GQR9_9STRA</name>
<feature type="region of interest" description="Disordered" evidence="5">
    <location>
        <begin position="1"/>
        <end position="26"/>
    </location>
</feature>
<reference evidence="6" key="1">
    <citation type="submission" date="2021-01" db="EMBL/GenBank/DDBJ databases">
        <authorList>
            <person name="Corre E."/>
            <person name="Pelletier E."/>
            <person name="Niang G."/>
            <person name="Scheremetjew M."/>
            <person name="Finn R."/>
            <person name="Kale V."/>
            <person name="Holt S."/>
            <person name="Cochrane G."/>
            <person name="Meng A."/>
            <person name="Brown T."/>
            <person name="Cohen L."/>
        </authorList>
    </citation>
    <scope>NUCLEOTIDE SEQUENCE</scope>
    <source>
        <strain evidence="6">CCMP1381</strain>
    </source>
</reference>
<dbReference type="InterPro" id="IPR002136">
    <property type="entry name" value="Ribosomal_uL4"/>
</dbReference>
<keyword evidence="2" id="KW-0689">Ribosomal protein</keyword>
<dbReference type="GO" id="GO:1990904">
    <property type="term" value="C:ribonucleoprotein complex"/>
    <property type="evidence" value="ECO:0007669"/>
    <property type="project" value="UniProtKB-KW"/>
</dbReference>
<evidence type="ECO:0000256" key="5">
    <source>
        <dbReference type="SAM" id="MobiDB-lite"/>
    </source>
</evidence>
<evidence type="ECO:0000256" key="1">
    <source>
        <dbReference type="ARBA" id="ARBA00010528"/>
    </source>
</evidence>
<feature type="compositionally biased region" description="Basic residues" evidence="5">
    <location>
        <begin position="13"/>
        <end position="24"/>
    </location>
</feature>
<dbReference type="GO" id="GO:0006412">
    <property type="term" value="P:translation"/>
    <property type="evidence" value="ECO:0007669"/>
    <property type="project" value="InterPro"/>
</dbReference>
<dbReference type="GO" id="GO:0003735">
    <property type="term" value="F:structural constituent of ribosome"/>
    <property type="evidence" value="ECO:0007669"/>
    <property type="project" value="InterPro"/>
</dbReference>
<protein>
    <recommendedName>
        <fullName evidence="4">Large ribosomal subunit protein uL4m</fullName>
    </recommendedName>
</protein>
<dbReference type="AlphaFoldDB" id="A0A7S2GQR9"/>
<evidence type="ECO:0000313" key="6">
    <source>
        <dbReference type="EMBL" id="CAD9463764.1"/>
    </source>
</evidence>
<accession>A0A7S2GQR9</accession>
<dbReference type="SUPFAM" id="SSF52166">
    <property type="entry name" value="Ribosomal protein L4"/>
    <property type="match status" value="1"/>
</dbReference>
<keyword evidence="3" id="KW-0687">Ribonucleoprotein</keyword>
<sequence length="148" mass="16441">MRPQKGTGQARAGHSRPPHWRHGAVAHGPRGETIWTFKLNKKVRRLGLLTALSQKLSEGRLHVVDSLATESLKTRALEQRLVHQGWTDKILFVDDLLTGDSFFRKASSNLPYVHTLPSIGLNVYDILKATDVVLTVDAVAALEERLSS</sequence>
<dbReference type="PANTHER" id="PTHR10746">
    <property type="entry name" value="50S RIBOSOMAL PROTEIN L4"/>
    <property type="match status" value="1"/>
</dbReference>
<evidence type="ECO:0000256" key="2">
    <source>
        <dbReference type="ARBA" id="ARBA00022980"/>
    </source>
</evidence>